<dbReference type="Proteomes" id="UP001234202">
    <property type="component" value="Unassembled WGS sequence"/>
</dbReference>
<accession>A0ACC2XSY1</accession>
<sequence>MSSWNNQQYPQRSASGGYSAATPGVGVGGSNPPGSAADSRYSGNYHPQAILQSSYAQQGYNPGSYDGYSNSDYPSNSHYSSHNYYPNDPSFNGQALTGSNAGASTGSPGARSGQGVVDPSAPEPFPPASISPAGARQMSHEISAGSHNNYDAYYAGGAGAGYGNYDSYSGQYGSDAPQSAPSASWNLAQQQQQQQHSHQQQQQQQPKVPASAPPHAPNGQNYGSYHNNAYNQGSQQYSNYNYSNGPQSAQPYYSQGNYLSSNPPSASHSSWQSQWSGGVNPQAMSNYSSAYGRGTPPQAQALAAAAQAASHYPASHGKGGAAQLYPQGTMPPQAVQTHIAPQQATHIAPPTLAPVPTAALNPSMASTMEYSGLGKRPAEDSTPATVTAPAGKKTKVAKEPKEKVVPAEPPAPSKSHLKPPRQSHSAWQLFFTDQLAEAKANALPGQKLNVAHVAKDAGELYKTISAELKQHYTSRAEEARVEYHKKLDAWRLTLTPEDIKQENLFRAGQRKAGKSRKGNMKDTNAPKKPLSAYFLFLKAIRTSDELTKRVFEGEGETTKQSMMAAKKWRSFDDEQKKATEADKAEYDSLKKQYEEDAAARLRGEEPEHRSFVPSYAGDHVPQELLPAVIPNDVCPIELLLIRPVYESHAQHKASPDSPTATLLPKPEDVIHHEKAIAELPTPPAEETHLPDLEQFANLENDLIHAGDL</sequence>
<keyword evidence="2" id="KW-1185">Reference proteome</keyword>
<name>A0ACC2XSY1_9TREE</name>
<evidence type="ECO:0000313" key="2">
    <source>
        <dbReference type="Proteomes" id="UP001234202"/>
    </source>
</evidence>
<reference evidence="1" key="1">
    <citation type="submission" date="2023-04" db="EMBL/GenBank/DDBJ databases">
        <title>Draft Genome sequencing of Naganishia species isolated from polar environments using Oxford Nanopore Technology.</title>
        <authorList>
            <person name="Leo P."/>
            <person name="Venkateswaran K."/>
        </authorList>
    </citation>
    <scope>NUCLEOTIDE SEQUENCE</scope>
    <source>
        <strain evidence="1">DBVPG 5303</strain>
    </source>
</reference>
<evidence type="ECO:0000313" key="1">
    <source>
        <dbReference type="EMBL" id="KAJ9126574.1"/>
    </source>
</evidence>
<organism evidence="1 2">
    <name type="scientific">Naganishia onofrii</name>
    <dbReference type="NCBI Taxonomy" id="1851511"/>
    <lineage>
        <taxon>Eukaryota</taxon>
        <taxon>Fungi</taxon>
        <taxon>Dikarya</taxon>
        <taxon>Basidiomycota</taxon>
        <taxon>Agaricomycotina</taxon>
        <taxon>Tremellomycetes</taxon>
        <taxon>Filobasidiales</taxon>
        <taxon>Filobasidiaceae</taxon>
        <taxon>Naganishia</taxon>
    </lineage>
</organism>
<dbReference type="EMBL" id="JASBWV010000004">
    <property type="protein sequence ID" value="KAJ9126574.1"/>
    <property type="molecule type" value="Genomic_DNA"/>
</dbReference>
<gene>
    <name evidence="1" type="ORF">QFC24_001602</name>
</gene>
<comment type="caution">
    <text evidence="1">The sequence shown here is derived from an EMBL/GenBank/DDBJ whole genome shotgun (WGS) entry which is preliminary data.</text>
</comment>
<proteinExistence type="predicted"/>
<protein>
    <submittedName>
        <fullName evidence="1">Uncharacterized protein</fullName>
    </submittedName>
</protein>